<dbReference type="InterPro" id="IPR010896">
    <property type="entry name" value="NUMOD1"/>
</dbReference>
<organism evidence="2 4">
    <name type="scientific">Polaribacter dokdonensis DSW-5</name>
    <dbReference type="NCBI Taxonomy" id="1300348"/>
    <lineage>
        <taxon>Bacteria</taxon>
        <taxon>Pseudomonadati</taxon>
        <taxon>Bacteroidota</taxon>
        <taxon>Flavobacteriia</taxon>
        <taxon>Flavobacteriales</taxon>
        <taxon>Flavobacteriaceae</taxon>
    </lineage>
</organism>
<keyword evidence="5" id="KW-1185">Reference proteome</keyword>
<reference evidence="3 5" key="2">
    <citation type="submission" date="2016-10" db="EMBL/GenBank/DDBJ databases">
        <authorList>
            <person name="Varghese N."/>
            <person name="Submissions S."/>
        </authorList>
    </citation>
    <scope>NUCLEOTIDE SEQUENCE [LARGE SCALE GENOMIC DNA]</scope>
    <source>
        <strain evidence="3 5">DSW-5</strain>
    </source>
</reference>
<dbReference type="Gene3D" id="1.10.10.10">
    <property type="entry name" value="Winged helix-like DNA-binding domain superfamily/Winged helix DNA-binding domain"/>
    <property type="match status" value="2"/>
</dbReference>
<dbReference type="GO" id="GO:0004519">
    <property type="term" value="F:endonuclease activity"/>
    <property type="evidence" value="ECO:0007669"/>
    <property type="project" value="UniProtKB-KW"/>
</dbReference>
<evidence type="ECO:0000313" key="2">
    <source>
        <dbReference type="EMBL" id="KOY51693.1"/>
    </source>
</evidence>
<reference evidence="2 4" key="1">
    <citation type="submission" date="2015-07" db="EMBL/GenBank/DDBJ databases">
        <title>Genome of Polaribacter dokdonenesis DSW-5, isolated from seawater off Dokdo in Korea.</title>
        <authorList>
            <person name="Yoon K."/>
            <person name="Song J.Y."/>
            <person name="Kim J.F."/>
        </authorList>
    </citation>
    <scope>NUCLEOTIDE SEQUENCE [LARGE SCALE GENOMIC DNA]</scope>
    <source>
        <strain evidence="2 4">DSW-5</strain>
    </source>
</reference>
<dbReference type="Proteomes" id="UP000183071">
    <property type="component" value="Unassembled WGS sequence"/>
</dbReference>
<protein>
    <submittedName>
        <fullName evidence="3">Group I intron endonuclease</fullName>
    </submittedName>
    <submittedName>
        <fullName evidence="2">NUMOD1 domain-containing protein, putative endonuclease</fullName>
    </submittedName>
</protein>
<gene>
    <name evidence="2" type="ORF">I602_1253</name>
    <name evidence="3" type="ORF">SAMN05444353_0518</name>
</gene>
<dbReference type="CDD" id="cd10443">
    <property type="entry name" value="GIY-YIG_HE_Tlr8p_PBC-V_like"/>
    <property type="match status" value="1"/>
</dbReference>
<dbReference type="Pfam" id="PF07453">
    <property type="entry name" value="NUMOD1"/>
    <property type="match status" value="1"/>
</dbReference>
<dbReference type="InterPro" id="IPR054307">
    <property type="entry name" value="I-HmuI_NUMOD-like"/>
</dbReference>
<dbReference type="Gene3D" id="3.40.1440.10">
    <property type="entry name" value="GIY-YIG endonuclease"/>
    <property type="match status" value="1"/>
</dbReference>
<dbReference type="STRING" id="1300348.I602_1253"/>
<dbReference type="InterPro" id="IPR036388">
    <property type="entry name" value="WH-like_DNA-bd_sf"/>
</dbReference>
<keyword evidence="2" id="KW-0255">Endonuclease</keyword>
<dbReference type="Pfam" id="PF22083">
    <property type="entry name" value="I-HmuI_NUMOD-like"/>
    <property type="match status" value="1"/>
</dbReference>
<dbReference type="AlphaFoldDB" id="A0A0M9CFY6"/>
<dbReference type="SMART" id="SM00465">
    <property type="entry name" value="GIYc"/>
    <property type="match status" value="1"/>
</dbReference>
<comment type="caution">
    <text evidence="2">The sequence shown here is derived from an EMBL/GenBank/DDBJ whole genome shotgun (WGS) entry which is preliminary data.</text>
</comment>
<sequence length="221" mass="25335">MKKINNKIVYRVQNKQNNKCYIGITEKTLEERKKDHLAKSKKGKSYAFQHAIATHGVNAFKWEQIDTATTSNELANKEKEYILKYNSKEEGYNQSQGGEIKKTVYQYDIKTGLLLNKYPNLTIAGAVINLTKQNLSSVCLNVNNSAGGFYWSYDCYDKFPLPKDKRKKKVVQYTIKENFVKEFNSVSEASKQTGFNKTSIAKVCRGERKSCGGFKWKYAKS</sequence>
<evidence type="ECO:0000313" key="5">
    <source>
        <dbReference type="Proteomes" id="UP000183071"/>
    </source>
</evidence>
<dbReference type="PROSITE" id="PS50164">
    <property type="entry name" value="GIY_YIG"/>
    <property type="match status" value="1"/>
</dbReference>
<dbReference type="InterPro" id="IPR035901">
    <property type="entry name" value="GIY-YIG_endonuc_sf"/>
</dbReference>
<dbReference type="InterPro" id="IPR000305">
    <property type="entry name" value="GIY-YIG_endonuc"/>
</dbReference>
<evidence type="ECO:0000313" key="4">
    <source>
        <dbReference type="Proteomes" id="UP000037716"/>
    </source>
</evidence>
<accession>A0A0M9CFY6</accession>
<dbReference type="InterPro" id="IPR003647">
    <property type="entry name" value="Intron_nuc_1_rpt"/>
</dbReference>
<dbReference type="Pfam" id="PF01541">
    <property type="entry name" value="GIY-YIG"/>
    <property type="match status" value="1"/>
</dbReference>
<keyword evidence="2" id="KW-0378">Hydrolase</keyword>
<dbReference type="EMBL" id="FNUE01000001">
    <property type="protein sequence ID" value="SEE05364.1"/>
    <property type="molecule type" value="Genomic_DNA"/>
</dbReference>
<feature type="domain" description="GIY-YIG" evidence="1">
    <location>
        <begin position="5"/>
        <end position="94"/>
    </location>
</feature>
<evidence type="ECO:0000259" key="1">
    <source>
        <dbReference type="PROSITE" id="PS50164"/>
    </source>
</evidence>
<dbReference type="PATRIC" id="fig|1300348.6.peg.1252"/>
<dbReference type="SUPFAM" id="SSF82771">
    <property type="entry name" value="GIY-YIG endonuclease"/>
    <property type="match status" value="1"/>
</dbReference>
<dbReference type="Proteomes" id="UP000037716">
    <property type="component" value="Unassembled WGS sequence"/>
</dbReference>
<proteinExistence type="predicted"/>
<dbReference type="RefSeq" id="WP_053973849.1">
    <property type="nucleotide sequence ID" value="NZ_FNUE01000001.1"/>
</dbReference>
<dbReference type="SMART" id="SM00497">
    <property type="entry name" value="IENR1"/>
    <property type="match status" value="2"/>
</dbReference>
<keyword evidence="2" id="KW-0540">Nuclease</keyword>
<evidence type="ECO:0000313" key="3">
    <source>
        <dbReference type="EMBL" id="SEE05364.1"/>
    </source>
</evidence>
<name>A0A0M9CFY6_9FLAO</name>
<dbReference type="SUPFAM" id="SSF64496">
    <property type="entry name" value="DNA-binding domain of intron-encoded endonucleases"/>
    <property type="match status" value="1"/>
</dbReference>
<dbReference type="EMBL" id="LGBR01000001">
    <property type="protein sequence ID" value="KOY51693.1"/>
    <property type="molecule type" value="Genomic_DNA"/>
</dbReference>